<feature type="region of interest" description="Disordered" evidence="5">
    <location>
        <begin position="284"/>
        <end position="308"/>
    </location>
</feature>
<keyword evidence="3 6" id="KW-1133">Transmembrane helix</keyword>
<evidence type="ECO:0000313" key="8">
    <source>
        <dbReference type="EMBL" id="MFK7161213.1"/>
    </source>
</evidence>
<keyword evidence="4 6" id="KW-0472">Membrane</keyword>
<accession>A0ABW8PY48</accession>
<dbReference type="InterPro" id="IPR023408">
    <property type="entry name" value="MscS_beta-dom_sf"/>
</dbReference>
<feature type="transmembrane region" description="Helical" evidence="6">
    <location>
        <begin position="81"/>
        <end position="104"/>
    </location>
</feature>
<dbReference type="PANTHER" id="PTHR30566:SF27">
    <property type="entry name" value="MECHANOSENSITIVE ION CHANNEL PROTEIN"/>
    <property type="match status" value="1"/>
</dbReference>
<dbReference type="RefSeq" id="WP_405339690.1">
    <property type="nucleotide sequence ID" value="NZ_JBANFI010000005.1"/>
</dbReference>
<protein>
    <submittedName>
        <fullName evidence="8">Mechanosensitive ion channel domain-containing protein</fullName>
    </submittedName>
</protein>
<dbReference type="InterPro" id="IPR010920">
    <property type="entry name" value="LSM_dom_sf"/>
</dbReference>
<evidence type="ECO:0000256" key="6">
    <source>
        <dbReference type="SAM" id="Phobius"/>
    </source>
</evidence>
<keyword evidence="9" id="KW-1185">Reference proteome</keyword>
<feature type="transmembrane region" description="Helical" evidence="6">
    <location>
        <begin position="55"/>
        <end position="75"/>
    </location>
</feature>
<evidence type="ECO:0000256" key="1">
    <source>
        <dbReference type="ARBA" id="ARBA00004370"/>
    </source>
</evidence>
<dbReference type="Proteomes" id="UP001621714">
    <property type="component" value="Unassembled WGS sequence"/>
</dbReference>
<name>A0ABW8PY48_9GAMM</name>
<reference evidence="8 9" key="1">
    <citation type="submission" date="2024-02" db="EMBL/GenBank/DDBJ databases">
        <title>Marinospirillum sp. MEB 164 isolated from Lonar lake sediment.</title>
        <authorList>
            <person name="Joshi A."/>
            <person name="Thite S."/>
        </authorList>
    </citation>
    <scope>NUCLEOTIDE SEQUENCE [LARGE SCALE GENOMIC DNA]</scope>
    <source>
        <strain evidence="8 9">MEB164</strain>
    </source>
</reference>
<gene>
    <name evidence="8" type="ORF">V6U78_09215</name>
</gene>
<dbReference type="InterPro" id="IPR006685">
    <property type="entry name" value="MscS_channel_2nd"/>
</dbReference>
<evidence type="ECO:0000313" key="9">
    <source>
        <dbReference type="Proteomes" id="UP001621714"/>
    </source>
</evidence>
<dbReference type="Gene3D" id="2.30.30.60">
    <property type="match status" value="1"/>
</dbReference>
<comment type="subcellular location">
    <subcellularLocation>
        <location evidence="1">Membrane</location>
    </subcellularLocation>
</comment>
<proteinExistence type="predicted"/>
<dbReference type="EMBL" id="JBANFI010000005">
    <property type="protein sequence ID" value="MFK7161213.1"/>
    <property type="molecule type" value="Genomic_DNA"/>
</dbReference>
<sequence length="308" mass="33878">MPELSLLTSQLTLSDTMMRHLFSSGVLIVAILILRRISAGLIRKNIPLAELRHKWLVYSRNGLLLILLLGLLMIWGQELRALALSVVAIAAAIVIATKELILCLTGGLLKASSGAFAIGDRIQIKDFRGDVIDQNLFVTQLLEVGPGKLTHQRTGRLLVLPNALFLSEPVINESLTQRYALHVMTVPFLRKDPWMQAEQAFLQAAQEQVAPYLSAARQQMERMSVHRGLDAPSVEPRVTLHFPEADKVMLVIRLPVPLAQRSAIEQAILHQVFAQLGESAQAASEVQAPVVEQGAEQDAEPLPSRPSP</sequence>
<evidence type="ECO:0000259" key="7">
    <source>
        <dbReference type="Pfam" id="PF00924"/>
    </source>
</evidence>
<feature type="transmembrane region" description="Helical" evidence="6">
    <location>
        <begin position="17"/>
        <end position="34"/>
    </location>
</feature>
<dbReference type="SUPFAM" id="SSF50182">
    <property type="entry name" value="Sm-like ribonucleoproteins"/>
    <property type="match status" value="1"/>
</dbReference>
<evidence type="ECO:0000256" key="5">
    <source>
        <dbReference type="SAM" id="MobiDB-lite"/>
    </source>
</evidence>
<evidence type="ECO:0000256" key="4">
    <source>
        <dbReference type="ARBA" id="ARBA00023136"/>
    </source>
</evidence>
<evidence type="ECO:0000256" key="2">
    <source>
        <dbReference type="ARBA" id="ARBA00022692"/>
    </source>
</evidence>
<evidence type="ECO:0000256" key="3">
    <source>
        <dbReference type="ARBA" id="ARBA00022989"/>
    </source>
</evidence>
<comment type="caution">
    <text evidence="8">The sequence shown here is derived from an EMBL/GenBank/DDBJ whole genome shotgun (WGS) entry which is preliminary data.</text>
</comment>
<organism evidence="8 9">
    <name type="scientific">Marinospirillum alkalitolerans</name>
    <dbReference type="NCBI Taxonomy" id="3123374"/>
    <lineage>
        <taxon>Bacteria</taxon>
        <taxon>Pseudomonadati</taxon>
        <taxon>Pseudomonadota</taxon>
        <taxon>Gammaproteobacteria</taxon>
        <taxon>Oceanospirillales</taxon>
        <taxon>Oceanospirillaceae</taxon>
        <taxon>Marinospirillum</taxon>
    </lineage>
</organism>
<dbReference type="PANTHER" id="PTHR30566">
    <property type="entry name" value="YNAI-RELATED MECHANOSENSITIVE ION CHANNEL"/>
    <property type="match status" value="1"/>
</dbReference>
<feature type="domain" description="Mechanosensitive ion channel MscS" evidence="7">
    <location>
        <begin position="104"/>
        <end position="173"/>
    </location>
</feature>
<keyword evidence="2 6" id="KW-0812">Transmembrane</keyword>
<dbReference type="Pfam" id="PF00924">
    <property type="entry name" value="MS_channel_2nd"/>
    <property type="match status" value="1"/>
</dbReference>